<gene>
    <name evidence="2" type="ORF">DDE23_17445</name>
</gene>
<accession>A0A2T7UP01</accession>
<dbReference type="Gene3D" id="2.170.16.10">
    <property type="entry name" value="Hedgehog/Intein (Hint) domain"/>
    <property type="match status" value="1"/>
</dbReference>
<dbReference type="SUPFAM" id="SSF51294">
    <property type="entry name" value="Hedgehog/intein (Hint) domain"/>
    <property type="match status" value="1"/>
</dbReference>
<organism evidence="2 3">
    <name type="scientific">Pararhodobacter aggregans</name>
    <dbReference type="NCBI Taxonomy" id="404875"/>
    <lineage>
        <taxon>Bacteria</taxon>
        <taxon>Pseudomonadati</taxon>
        <taxon>Pseudomonadota</taxon>
        <taxon>Alphaproteobacteria</taxon>
        <taxon>Rhodobacterales</taxon>
        <taxon>Paracoccaceae</taxon>
        <taxon>Pararhodobacter</taxon>
    </lineage>
</organism>
<sequence>MVPSKRKTRPMEGPTMLHSLIGGSVGVGKCVPFSFADRGNLWPSTPVDGFAPAQAQHDAAGIAQGLIAGTLVATETGWQPVEDLQPGDRIVTFDHGMRPLRAVRISTLYTAAEAAPQRLWPLAIPAGVMGNRSDLRVLPDQPVLIESDAAEALYGDAFLMLPVGVLDGYRGITRVPPAREMTVVALEFDNDEVVYVNGTLLAQCPAPEVATTEGQIARLRGATPLRYQRLTEQQGRRLIEAMHLGA</sequence>
<dbReference type="InterPro" id="IPR028992">
    <property type="entry name" value="Hedgehog/Intein_dom"/>
</dbReference>
<name>A0A2T7UP01_9RHOB</name>
<proteinExistence type="predicted"/>
<evidence type="ECO:0000313" key="2">
    <source>
        <dbReference type="EMBL" id="PVE46422.1"/>
    </source>
</evidence>
<dbReference type="Pfam" id="PF13403">
    <property type="entry name" value="Hint_2"/>
    <property type="match status" value="1"/>
</dbReference>
<dbReference type="AlphaFoldDB" id="A0A2T7UP01"/>
<protein>
    <recommendedName>
        <fullName evidence="1">Hedgehog/Intein (Hint) domain-containing protein</fullName>
    </recommendedName>
</protein>
<feature type="domain" description="Hedgehog/Intein (Hint)" evidence="1">
    <location>
        <begin position="66"/>
        <end position="199"/>
    </location>
</feature>
<reference evidence="2 3" key="1">
    <citation type="journal article" date="2011" name="Syst. Appl. Microbiol.">
        <title>Defluviimonas denitrificans gen. nov., sp. nov., and Pararhodobacter aggregans gen. nov., sp. nov., non-phototrophic Rhodobacteraceae from the biofilter of a marine aquaculture.</title>
        <authorList>
            <person name="Foesel B.U."/>
            <person name="Drake H.L."/>
            <person name="Schramm A."/>
        </authorList>
    </citation>
    <scope>NUCLEOTIDE SEQUENCE [LARGE SCALE GENOMIC DNA]</scope>
    <source>
        <strain evidence="2 3">D1-19</strain>
    </source>
</reference>
<evidence type="ECO:0000259" key="1">
    <source>
        <dbReference type="Pfam" id="PF13403"/>
    </source>
</evidence>
<dbReference type="Proteomes" id="UP000244810">
    <property type="component" value="Unassembled WGS sequence"/>
</dbReference>
<keyword evidence="3" id="KW-1185">Reference proteome</keyword>
<evidence type="ECO:0000313" key="3">
    <source>
        <dbReference type="Proteomes" id="UP000244810"/>
    </source>
</evidence>
<dbReference type="EMBL" id="QDDR01000009">
    <property type="protein sequence ID" value="PVE46422.1"/>
    <property type="molecule type" value="Genomic_DNA"/>
</dbReference>
<comment type="caution">
    <text evidence="2">The sequence shown here is derived from an EMBL/GenBank/DDBJ whole genome shotgun (WGS) entry which is preliminary data.</text>
</comment>
<dbReference type="InterPro" id="IPR036844">
    <property type="entry name" value="Hint_dom_sf"/>
</dbReference>